<proteinExistence type="predicted"/>
<accession>A0ABM7N019</accession>
<dbReference type="Proteomes" id="UP000677515">
    <property type="component" value="Chromosome"/>
</dbReference>
<reference evidence="1 2" key="1">
    <citation type="submission" date="2021-01" db="EMBL/GenBank/DDBJ databases">
        <title>Complete genome sequence of Erwinia rhapontici MAFF 311153.</title>
        <authorList>
            <person name="Morohoshi T."/>
            <person name="Someya N."/>
        </authorList>
    </citation>
    <scope>NUCLEOTIDE SEQUENCE [LARGE SCALE GENOMIC DNA]</scope>
    <source>
        <strain evidence="1 2">MAFF 311153</strain>
    </source>
</reference>
<name>A0ABM7N019_ERWRD</name>
<dbReference type="EMBL" id="AP024329">
    <property type="protein sequence ID" value="BCQ34662.1"/>
    <property type="molecule type" value="Genomic_DNA"/>
</dbReference>
<evidence type="ECO:0000313" key="2">
    <source>
        <dbReference type="Proteomes" id="UP000677515"/>
    </source>
</evidence>
<evidence type="ECO:0000313" key="1">
    <source>
        <dbReference type="EMBL" id="BCQ34662.1"/>
    </source>
</evidence>
<gene>
    <name evidence="1" type="ORF">ERHA53_20050</name>
</gene>
<sequence length="260" mass="29451">MADYQSILAISIMHEYYNASSEGSAPFDLIPDRETALLLRQYDILLKPARGFTQLIADTERFNDLAELTDTFTVRFYLLSTDPVIRSITQMPGMFDISTINAQFTDSAALDISAEQWVDINQLNTTSASDDVAIYNKNVISILTITLPKQHLTLEKKSITVRFNAIPVYWKYYLFSLSSKKSLNISPLFTEQQQEQIANKTARVFLSNNQIPLRKVYTEYFSLSDDKNVIIKSLPLPAPDNISTFIAGEIKNAIAHIYVN</sequence>
<organism evidence="1 2">
    <name type="scientific">Erwinia rhapontici</name>
    <name type="common">Pectobacterium rhapontici</name>
    <dbReference type="NCBI Taxonomy" id="55212"/>
    <lineage>
        <taxon>Bacteria</taxon>
        <taxon>Pseudomonadati</taxon>
        <taxon>Pseudomonadota</taxon>
        <taxon>Gammaproteobacteria</taxon>
        <taxon>Enterobacterales</taxon>
        <taxon>Erwiniaceae</taxon>
        <taxon>Erwinia</taxon>
    </lineage>
</organism>
<dbReference type="RefSeq" id="WP_212814220.1">
    <property type="nucleotide sequence ID" value="NZ_AP024329.1"/>
</dbReference>
<keyword evidence="2" id="KW-1185">Reference proteome</keyword>
<protein>
    <submittedName>
        <fullName evidence="1">Uncharacterized protein</fullName>
    </submittedName>
</protein>